<protein>
    <submittedName>
        <fullName evidence="5">Helix-turn-helix domain-containing protein</fullName>
    </submittedName>
</protein>
<evidence type="ECO:0000313" key="6">
    <source>
        <dbReference type="Proteomes" id="UP001629246"/>
    </source>
</evidence>
<name>A0ABW9ADF2_9BURK</name>
<dbReference type="EMBL" id="JAQQFM010000011">
    <property type="protein sequence ID" value="MFL9926933.1"/>
    <property type="molecule type" value="Genomic_DNA"/>
</dbReference>
<evidence type="ECO:0000313" key="5">
    <source>
        <dbReference type="EMBL" id="MFL9926933.1"/>
    </source>
</evidence>
<dbReference type="Proteomes" id="UP001629246">
    <property type="component" value="Unassembled WGS sequence"/>
</dbReference>
<keyword evidence="6" id="KW-1185">Reference proteome</keyword>
<proteinExistence type="predicted"/>
<dbReference type="RefSeq" id="WP_408160161.1">
    <property type="nucleotide sequence ID" value="NZ_JAQQFM010000011.1"/>
</dbReference>
<dbReference type="InterPro" id="IPR009057">
    <property type="entry name" value="Homeodomain-like_sf"/>
</dbReference>
<keyword evidence="3" id="KW-0804">Transcription</keyword>
<accession>A0ABW9ADF2</accession>
<dbReference type="SMART" id="SM00342">
    <property type="entry name" value="HTH_ARAC"/>
    <property type="match status" value="1"/>
</dbReference>
<dbReference type="Pfam" id="PF14525">
    <property type="entry name" value="AraC_binding_2"/>
    <property type="match status" value="1"/>
</dbReference>
<dbReference type="Gene3D" id="1.10.10.60">
    <property type="entry name" value="Homeodomain-like"/>
    <property type="match status" value="1"/>
</dbReference>
<comment type="caution">
    <text evidence="5">The sequence shown here is derived from an EMBL/GenBank/DDBJ whole genome shotgun (WGS) entry which is preliminary data.</text>
</comment>
<reference evidence="5 6" key="1">
    <citation type="journal article" date="2024" name="Chem. Sci.">
        <title>Discovery of megapolipeptins by genome mining of a Burkholderiales bacteria collection.</title>
        <authorList>
            <person name="Paulo B.S."/>
            <person name="Recchia M.J.J."/>
            <person name="Lee S."/>
            <person name="Fergusson C.H."/>
            <person name="Romanowski S.B."/>
            <person name="Hernandez A."/>
            <person name="Krull N."/>
            <person name="Liu D.Y."/>
            <person name="Cavanagh H."/>
            <person name="Bos A."/>
            <person name="Gray C.A."/>
            <person name="Murphy B.T."/>
            <person name="Linington R.G."/>
            <person name="Eustaquio A.S."/>
        </authorList>
    </citation>
    <scope>NUCLEOTIDE SEQUENCE [LARGE SCALE GENOMIC DNA]</scope>
    <source>
        <strain evidence="5 6">RL21-008-BIB-A</strain>
    </source>
</reference>
<dbReference type="SUPFAM" id="SSF46689">
    <property type="entry name" value="Homeodomain-like"/>
    <property type="match status" value="1"/>
</dbReference>
<evidence type="ECO:0000256" key="2">
    <source>
        <dbReference type="ARBA" id="ARBA00023125"/>
    </source>
</evidence>
<evidence type="ECO:0000259" key="4">
    <source>
        <dbReference type="PROSITE" id="PS01124"/>
    </source>
</evidence>
<keyword evidence="2" id="KW-0238">DNA-binding</keyword>
<keyword evidence="1" id="KW-0805">Transcription regulation</keyword>
<dbReference type="PROSITE" id="PS01124">
    <property type="entry name" value="HTH_ARAC_FAMILY_2"/>
    <property type="match status" value="1"/>
</dbReference>
<dbReference type="InterPro" id="IPR050204">
    <property type="entry name" value="AraC_XylS_family_regulators"/>
</dbReference>
<dbReference type="InterPro" id="IPR018060">
    <property type="entry name" value="HTH_AraC"/>
</dbReference>
<sequence length="357" mass="40145">MPKQYSEEVLRLIEAHKQRYAYPTVVAGQPAAAPLVLHQHFTVAKEARNMQASAWSDYVSRILDTPVSHAQRANGFRGEIDSYVLKEMVYLDSRTDPLVQARTTARISRDSVRDYVFHVAVEGVMETATDGARQRKSAQYLPGILALDLGQPMRMVRPSYARVLAFFMPRARVEAAIPDPEALHGAVVAYTSPLTRLLCDQLQVMCDRLPHLPPDEAQHAILTCADLILAAFSKQQRLEGGARAAVRAAIQMQVKQYIEANLHHKELSPESILKVFPIPRPSLYRMFEAEGGLATYIRNCRLREAADELIRLPRTPVMEIAYGMCFSSASDFTRAFHRTYGMAPQDFRAIGQDVMKF</sequence>
<dbReference type="PANTHER" id="PTHR46796:SF6">
    <property type="entry name" value="ARAC SUBFAMILY"/>
    <property type="match status" value="1"/>
</dbReference>
<dbReference type="Pfam" id="PF12833">
    <property type="entry name" value="HTH_18"/>
    <property type="match status" value="1"/>
</dbReference>
<evidence type="ECO:0000256" key="1">
    <source>
        <dbReference type="ARBA" id="ARBA00023015"/>
    </source>
</evidence>
<dbReference type="PANTHER" id="PTHR46796">
    <property type="entry name" value="HTH-TYPE TRANSCRIPTIONAL ACTIVATOR RHAS-RELATED"/>
    <property type="match status" value="1"/>
</dbReference>
<feature type="domain" description="HTH araC/xylS-type" evidence="4">
    <location>
        <begin position="252"/>
        <end position="350"/>
    </location>
</feature>
<organism evidence="5 6">
    <name type="scientific">Herbaspirillum lusitanum</name>
    <dbReference type="NCBI Taxonomy" id="213312"/>
    <lineage>
        <taxon>Bacteria</taxon>
        <taxon>Pseudomonadati</taxon>
        <taxon>Pseudomonadota</taxon>
        <taxon>Betaproteobacteria</taxon>
        <taxon>Burkholderiales</taxon>
        <taxon>Oxalobacteraceae</taxon>
        <taxon>Herbaspirillum</taxon>
    </lineage>
</organism>
<evidence type="ECO:0000256" key="3">
    <source>
        <dbReference type="ARBA" id="ARBA00023163"/>
    </source>
</evidence>
<dbReference type="InterPro" id="IPR035418">
    <property type="entry name" value="AraC-bd_2"/>
</dbReference>
<gene>
    <name evidence="5" type="ORF">PQR62_21860</name>
</gene>